<evidence type="ECO:0000313" key="5">
    <source>
        <dbReference type="Ensembl" id="ENSORLP00020002723.1"/>
    </source>
</evidence>
<dbReference type="FunFam" id="3.30.70.330:FF:001126">
    <property type="entry name" value="Nucleolin"/>
    <property type="match status" value="1"/>
</dbReference>
<reference key="1">
    <citation type="journal article" date="2007" name="Nature">
        <title>The medaka draft genome and insights into vertebrate genome evolution.</title>
        <authorList>
            <person name="Kasahara M."/>
            <person name="Naruse K."/>
            <person name="Sasaki S."/>
            <person name="Nakatani Y."/>
            <person name="Qu W."/>
            <person name="Ahsan B."/>
            <person name="Yamada T."/>
            <person name="Nagayasu Y."/>
            <person name="Doi K."/>
            <person name="Kasai Y."/>
            <person name="Jindo T."/>
            <person name="Kobayashi D."/>
            <person name="Shimada A."/>
            <person name="Toyoda A."/>
            <person name="Kuroki Y."/>
            <person name="Fujiyama A."/>
            <person name="Sasaki T."/>
            <person name="Shimizu A."/>
            <person name="Asakawa S."/>
            <person name="Shimizu N."/>
            <person name="Hashimoto S."/>
            <person name="Yang J."/>
            <person name="Lee Y."/>
            <person name="Matsushima K."/>
            <person name="Sugano S."/>
            <person name="Sakaizumi M."/>
            <person name="Narita T."/>
            <person name="Ohishi K."/>
            <person name="Haga S."/>
            <person name="Ohta F."/>
            <person name="Nomoto H."/>
            <person name="Nogata K."/>
            <person name="Morishita T."/>
            <person name="Endo T."/>
            <person name="Shin-I T."/>
            <person name="Takeda H."/>
            <person name="Morishita S."/>
            <person name="Kohara Y."/>
        </authorList>
    </citation>
    <scope>NUCLEOTIDE SEQUENCE [LARGE SCALE GENOMIC DNA]</scope>
    <source>
        <strain>Hd-rR</strain>
    </source>
</reference>
<dbReference type="Proteomes" id="UP000265180">
    <property type="component" value="Chromosome 17"/>
</dbReference>
<dbReference type="Pfam" id="PF00076">
    <property type="entry name" value="RRM_1"/>
    <property type="match status" value="2"/>
</dbReference>
<name>A0A3P9K2E3_ORYLA</name>
<dbReference type="InterPro" id="IPR035979">
    <property type="entry name" value="RBD_domain_sf"/>
</dbReference>
<dbReference type="Gene3D" id="3.30.70.330">
    <property type="match status" value="3"/>
</dbReference>
<evidence type="ECO:0000256" key="3">
    <source>
        <dbReference type="SAM" id="SignalP"/>
    </source>
</evidence>
<feature type="domain" description="RRM" evidence="4">
    <location>
        <begin position="119"/>
        <end position="195"/>
    </location>
</feature>
<feature type="chain" id="PRO_5018155539" description="RRM domain-containing protein" evidence="3">
    <location>
        <begin position="30"/>
        <end position="506"/>
    </location>
</feature>
<evidence type="ECO:0000256" key="2">
    <source>
        <dbReference type="SAM" id="MobiDB-lite"/>
    </source>
</evidence>
<proteinExistence type="predicted"/>
<feature type="compositionally biased region" description="Polar residues" evidence="2">
    <location>
        <begin position="496"/>
        <end position="506"/>
    </location>
</feature>
<feature type="domain" description="RRM" evidence="4">
    <location>
        <begin position="394"/>
        <end position="469"/>
    </location>
</feature>
<feature type="region of interest" description="Disordered" evidence="2">
    <location>
        <begin position="58"/>
        <end position="109"/>
    </location>
</feature>
<accession>A0A3P9K2E3</accession>
<dbReference type="GO" id="GO:0003723">
    <property type="term" value="F:RNA binding"/>
    <property type="evidence" value="ECO:0007669"/>
    <property type="project" value="UniProtKB-UniRule"/>
</dbReference>
<evidence type="ECO:0000256" key="1">
    <source>
        <dbReference type="PROSITE-ProRule" id="PRU00176"/>
    </source>
</evidence>
<dbReference type="InterPro" id="IPR000504">
    <property type="entry name" value="RRM_dom"/>
</dbReference>
<evidence type="ECO:0000259" key="4">
    <source>
        <dbReference type="PROSITE" id="PS50102"/>
    </source>
</evidence>
<reference evidence="5" key="3">
    <citation type="submission" date="2025-08" db="UniProtKB">
        <authorList>
            <consortium name="Ensembl"/>
        </authorList>
    </citation>
    <scope>IDENTIFICATION</scope>
    <source>
        <strain evidence="5">HNI</strain>
    </source>
</reference>
<dbReference type="PROSITE" id="PS50102">
    <property type="entry name" value="RRM"/>
    <property type="match status" value="3"/>
</dbReference>
<reference evidence="5 6" key="2">
    <citation type="submission" date="2017-04" db="EMBL/GenBank/DDBJ databases">
        <title>CpG methylation of centromeres and impact of large insertions on vertebrate speciation.</title>
        <authorList>
            <person name="Ichikawa K."/>
            <person name="Yoshimura J."/>
            <person name="Morishita S."/>
        </authorList>
    </citation>
    <scope>NUCLEOTIDE SEQUENCE</scope>
    <source>
        <strain evidence="5 6">HNI</strain>
    </source>
</reference>
<sequence>MRFGQFLPAGTRSFCFGACVVLIVAVCTCVYHSEEESVCGGVFTFILTQKMVKSHAARKREKAETSNSTDATEEAPSLPPEMKMQQDGKESGQEEQKRGAEPSTDASLSKTAKLASHKFCVYIGNLNRSKSCDEVRDSLAAYLMTKSILFQDVRLDRSKKHAFVDLASEMDLQKCLMLDGEKVLDVPLKIATAKVRSEGRVQKKAAPRDKKVKEARSLFLKNLPFNTKKEDILKFFKHAVAVRFPGRSKRPSRGIAFVEFKNTRIAKRTGDTKQGVKFRGRVLVVARAGDAGKPPAGADQQRAENAPSPSSVLVVSSLADAVEEKHLQKAVSVRLQQTGSTGKGLRDARVEFPSVEEAEEAFRASQNIKICQQTAKAEFCPGTSSTETVNAEPKTLVVLGLAKKTTARTLQSAFEGALRAHVPVNPATGLSKRFGFVDFESQESCKAAKEAMEDCEIDGSKVTIAFANSKGERGHHGGSVGRSTGTSVGRRKWSATKGTPQPSMAS</sequence>
<feature type="region of interest" description="Disordered" evidence="2">
    <location>
        <begin position="469"/>
        <end position="506"/>
    </location>
</feature>
<feature type="signal peptide" evidence="3">
    <location>
        <begin position="1"/>
        <end position="29"/>
    </location>
</feature>
<evidence type="ECO:0000313" key="6">
    <source>
        <dbReference type="Proteomes" id="UP000265180"/>
    </source>
</evidence>
<dbReference type="InterPro" id="IPR012677">
    <property type="entry name" value="Nucleotide-bd_a/b_plait_sf"/>
</dbReference>
<organism evidence="5 6">
    <name type="scientific">Oryzias latipes</name>
    <name type="common">Japanese rice fish</name>
    <name type="synonym">Japanese killifish</name>
    <dbReference type="NCBI Taxonomy" id="8090"/>
    <lineage>
        <taxon>Eukaryota</taxon>
        <taxon>Metazoa</taxon>
        <taxon>Chordata</taxon>
        <taxon>Craniata</taxon>
        <taxon>Vertebrata</taxon>
        <taxon>Euteleostomi</taxon>
        <taxon>Actinopterygii</taxon>
        <taxon>Neopterygii</taxon>
        <taxon>Teleostei</taxon>
        <taxon>Neoteleostei</taxon>
        <taxon>Acanthomorphata</taxon>
        <taxon>Ovalentaria</taxon>
        <taxon>Atherinomorphae</taxon>
        <taxon>Beloniformes</taxon>
        <taxon>Adrianichthyidae</taxon>
        <taxon>Oryziinae</taxon>
        <taxon>Oryzias</taxon>
    </lineage>
</organism>
<keyword evidence="1" id="KW-0694">RNA-binding</keyword>
<dbReference type="SUPFAM" id="SSF54928">
    <property type="entry name" value="RNA-binding domain, RBD"/>
    <property type="match status" value="3"/>
</dbReference>
<dbReference type="PANTHER" id="PTHR48037">
    <property type="entry name" value="ATPASE E1"/>
    <property type="match status" value="1"/>
</dbReference>
<dbReference type="SMART" id="SM00360">
    <property type="entry name" value="RRM"/>
    <property type="match status" value="4"/>
</dbReference>
<dbReference type="PANTHER" id="PTHR48037:SF1">
    <property type="entry name" value="RRM DOMAIN-CONTAINING PROTEIN"/>
    <property type="match status" value="1"/>
</dbReference>
<feature type="domain" description="RRM" evidence="4">
    <location>
        <begin position="216"/>
        <end position="290"/>
    </location>
</feature>
<keyword evidence="3" id="KW-0732">Signal</keyword>
<reference evidence="5" key="4">
    <citation type="submission" date="2025-09" db="UniProtKB">
        <authorList>
            <consortium name="Ensembl"/>
        </authorList>
    </citation>
    <scope>IDENTIFICATION</scope>
    <source>
        <strain evidence="5">HNI</strain>
    </source>
</reference>
<dbReference type="Ensembl" id="ENSORLT00020010821.1">
    <property type="protein sequence ID" value="ENSORLP00020002723.1"/>
    <property type="gene ID" value="ENSORLG00020003497.1"/>
</dbReference>
<protein>
    <recommendedName>
        <fullName evidence="4">RRM domain-containing protein</fullName>
    </recommendedName>
</protein>
<dbReference type="AlphaFoldDB" id="A0A3P9K2E3"/>
<feature type="compositionally biased region" description="Basic and acidic residues" evidence="2">
    <location>
        <begin position="84"/>
        <end position="100"/>
    </location>
</feature>